<keyword evidence="2" id="KW-1185">Reference proteome</keyword>
<dbReference type="Proteomes" id="UP000654345">
    <property type="component" value="Unassembled WGS sequence"/>
</dbReference>
<organism evidence="1 2">
    <name type="scientific">Ktedonobacter robiniae</name>
    <dbReference type="NCBI Taxonomy" id="2778365"/>
    <lineage>
        <taxon>Bacteria</taxon>
        <taxon>Bacillati</taxon>
        <taxon>Chloroflexota</taxon>
        <taxon>Ktedonobacteria</taxon>
        <taxon>Ktedonobacterales</taxon>
        <taxon>Ktedonobacteraceae</taxon>
        <taxon>Ktedonobacter</taxon>
    </lineage>
</organism>
<evidence type="ECO:0000313" key="2">
    <source>
        <dbReference type="Proteomes" id="UP000654345"/>
    </source>
</evidence>
<proteinExistence type="predicted"/>
<comment type="caution">
    <text evidence="1">The sequence shown here is derived from an EMBL/GenBank/DDBJ whole genome shotgun (WGS) entry which is preliminary data.</text>
</comment>
<accession>A0ABQ3UTS6</accession>
<evidence type="ECO:0000313" key="1">
    <source>
        <dbReference type="EMBL" id="GHO55835.1"/>
    </source>
</evidence>
<sequence>MARRASRGRDPCRLSLVPMGCVSTRSGDKKVLSIEKIADDVFSILHADIPDEKQFVQGMRVLMLNIEGNIPRLRAKLAHFL</sequence>
<dbReference type="EMBL" id="BNJG01000002">
    <property type="protein sequence ID" value="GHO55835.1"/>
    <property type="molecule type" value="Genomic_DNA"/>
</dbReference>
<gene>
    <name evidence="1" type="ORF">KSB_43100</name>
</gene>
<protein>
    <submittedName>
        <fullName evidence="1">Uncharacterized protein</fullName>
    </submittedName>
</protein>
<reference evidence="1 2" key="1">
    <citation type="journal article" date="2021" name="Int. J. Syst. Evol. Microbiol.">
        <title>Reticulibacter mediterranei gen. nov., sp. nov., within the new family Reticulibacteraceae fam. nov., and Ktedonospora formicarum gen. nov., sp. nov., Ktedonobacter robiniae sp. nov., Dictyobacter formicarum sp. nov. and Dictyobacter arantiisoli sp. nov., belonging to the class Ktedonobacteria.</title>
        <authorList>
            <person name="Yabe S."/>
            <person name="Zheng Y."/>
            <person name="Wang C.M."/>
            <person name="Sakai Y."/>
            <person name="Abe K."/>
            <person name="Yokota A."/>
            <person name="Donadio S."/>
            <person name="Cavaletti L."/>
            <person name="Monciardini P."/>
        </authorList>
    </citation>
    <scope>NUCLEOTIDE SEQUENCE [LARGE SCALE GENOMIC DNA]</scope>
    <source>
        <strain evidence="1 2">SOSP1-30</strain>
    </source>
</reference>
<name>A0ABQ3UTS6_9CHLR</name>